<sequence>MSSFQKRKQVPLPPGTMVSIQSKQPVTSSGIPSLDHILGGGLNIGSVLLVEEDKFNVYSKVLAKYFLAEGIFSQHKTLLASLDDDPQDMYKKVPSPSEEQITKDTPQNPDDMRIAWRYNNLPQVNSEQNSQTIGHNFDLTKPIQQSVLDEHGGLSWDGNDKHEQPTTMFSNPQFESLLHEIAQVISQSQKMQLSDESEPVPCVRICLTSFGSPLWFDNDFEGDFIKFLTVLKAIVRSMFGVCMITAPMHLLQLLSETFPAQIRNLVDYSVQLEAFAGSDKETNPIFKEYHGLLNINKISALNTLNAFTPETTDLAFKLRRRKFVIEKLHLPPELQESEEHNAPSLPCGDPKKHLLEF</sequence>
<proteinExistence type="inferred from homology"/>
<dbReference type="GO" id="GO:0008023">
    <property type="term" value="C:transcription elongation factor complex"/>
    <property type="evidence" value="ECO:0007669"/>
    <property type="project" value="TreeGrafter"/>
</dbReference>
<dbReference type="InParanoid" id="A0A7R8UXE3"/>
<name>A0A7R8UXE3_HERIL</name>
<dbReference type="UniPathway" id="UPA00988"/>
<evidence type="ECO:0000256" key="8">
    <source>
        <dbReference type="ARBA" id="ARBA00023242"/>
    </source>
</evidence>
<dbReference type="InterPro" id="IPR027417">
    <property type="entry name" value="P-loop_NTPase"/>
</dbReference>
<comment type="similarity">
    <text evidence="4">Belongs to the ELP4 family.</text>
</comment>
<evidence type="ECO:0000256" key="1">
    <source>
        <dbReference type="ARBA" id="ARBA00004123"/>
    </source>
</evidence>
<feature type="region of interest" description="Disordered" evidence="9">
    <location>
        <begin position="1"/>
        <end position="25"/>
    </location>
</feature>
<dbReference type="OMA" id="NTTMWDD"/>
<accession>A0A7R8UXE3</accession>
<dbReference type="Proteomes" id="UP000594454">
    <property type="component" value="Chromosome 4"/>
</dbReference>
<keyword evidence="7" id="KW-0819">tRNA processing</keyword>
<organism evidence="10 11">
    <name type="scientific">Hermetia illucens</name>
    <name type="common">Black soldier fly</name>
    <dbReference type="NCBI Taxonomy" id="343691"/>
    <lineage>
        <taxon>Eukaryota</taxon>
        <taxon>Metazoa</taxon>
        <taxon>Ecdysozoa</taxon>
        <taxon>Arthropoda</taxon>
        <taxon>Hexapoda</taxon>
        <taxon>Insecta</taxon>
        <taxon>Pterygota</taxon>
        <taxon>Neoptera</taxon>
        <taxon>Endopterygota</taxon>
        <taxon>Diptera</taxon>
        <taxon>Brachycera</taxon>
        <taxon>Stratiomyomorpha</taxon>
        <taxon>Stratiomyidae</taxon>
        <taxon>Hermetiinae</taxon>
        <taxon>Hermetia</taxon>
    </lineage>
</organism>
<dbReference type="PANTHER" id="PTHR12896:SF1">
    <property type="entry name" value="ELONGATOR COMPLEX PROTEIN 4"/>
    <property type="match status" value="1"/>
</dbReference>
<comment type="subcellular location">
    <subcellularLocation>
        <location evidence="2">Cytoplasm</location>
    </subcellularLocation>
    <subcellularLocation>
        <location evidence="1">Nucleus</location>
    </subcellularLocation>
</comment>
<dbReference type="GO" id="GO:0002098">
    <property type="term" value="P:tRNA wobble uridine modification"/>
    <property type="evidence" value="ECO:0007669"/>
    <property type="project" value="InterPro"/>
</dbReference>
<evidence type="ECO:0000313" key="11">
    <source>
        <dbReference type="Proteomes" id="UP000594454"/>
    </source>
</evidence>
<dbReference type="GO" id="GO:0033588">
    <property type="term" value="C:elongator holoenzyme complex"/>
    <property type="evidence" value="ECO:0007669"/>
    <property type="project" value="InterPro"/>
</dbReference>
<evidence type="ECO:0000256" key="5">
    <source>
        <dbReference type="ARBA" id="ARBA00020265"/>
    </source>
</evidence>
<dbReference type="FunCoup" id="A0A7R8UXE3">
    <property type="interactions" value="1928"/>
</dbReference>
<dbReference type="GO" id="GO:0005737">
    <property type="term" value="C:cytoplasm"/>
    <property type="evidence" value="ECO:0007669"/>
    <property type="project" value="UniProtKB-SubCell"/>
</dbReference>
<comment type="pathway">
    <text evidence="3">tRNA modification; 5-methoxycarbonylmethyl-2-thiouridine-tRNA biosynthesis.</text>
</comment>
<evidence type="ECO:0000256" key="6">
    <source>
        <dbReference type="ARBA" id="ARBA00022490"/>
    </source>
</evidence>
<dbReference type="Gene3D" id="3.40.50.300">
    <property type="entry name" value="P-loop containing nucleotide triphosphate hydrolases"/>
    <property type="match status" value="1"/>
</dbReference>
<reference evidence="10 11" key="1">
    <citation type="submission" date="2020-11" db="EMBL/GenBank/DDBJ databases">
        <authorList>
            <person name="Wallbank WR R."/>
            <person name="Pardo Diaz C."/>
            <person name="Kozak K."/>
            <person name="Martin S."/>
            <person name="Jiggins C."/>
            <person name="Moest M."/>
            <person name="Warren A I."/>
            <person name="Generalovic N T."/>
            <person name="Byers J.R.P. K."/>
            <person name="Montejo-Kovacevich G."/>
            <person name="Yen C E."/>
        </authorList>
    </citation>
    <scope>NUCLEOTIDE SEQUENCE [LARGE SCALE GENOMIC DNA]</scope>
</reference>
<dbReference type="OrthoDB" id="289162at2759"/>
<keyword evidence="6" id="KW-0963">Cytoplasm</keyword>
<evidence type="ECO:0000256" key="9">
    <source>
        <dbReference type="SAM" id="MobiDB-lite"/>
    </source>
</evidence>
<dbReference type="InterPro" id="IPR008728">
    <property type="entry name" value="Elongator_complex_protein_4"/>
</dbReference>
<gene>
    <name evidence="10" type="ORF">HERILL_LOCUS11471</name>
</gene>
<dbReference type="Pfam" id="PF05625">
    <property type="entry name" value="PAXNEB"/>
    <property type="match status" value="1"/>
</dbReference>
<keyword evidence="11" id="KW-1185">Reference proteome</keyword>
<evidence type="ECO:0000256" key="3">
    <source>
        <dbReference type="ARBA" id="ARBA00005043"/>
    </source>
</evidence>
<dbReference type="PANTHER" id="PTHR12896">
    <property type="entry name" value="PAX6 NEIGHBOR PROTEIN PAXNEB"/>
    <property type="match status" value="1"/>
</dbReference>
<keyword evidence="8" id="KW-0539">Nucleus</keyword>
<dbReference type="AlphaFoldDB" id="A0A7R8UXE3"/>
<evidence type="ECO:0000256" key="7">
    <source>
        <dbReference type="ARBA" id="ARBA00022694"/>
    </source>
</evidence>
<evidence type="ECO:0000313" key="10">
    <source>
        <dbReference type="EMBL" id="CAD7088882.1"/>
    </source>
</evidence>
<evidence type="ECO:0000256" key="2">
    <source>
        <dbReference type="ARBA" id="ARBA00004496"/>
    </source>
</evidence>
<dbReference type="CDD" id="cd19494">
    <property type="entry name" value="Elp4"/>
    <property type="match status" value="1"/>
</dbReference>
<protein>
    <recommendedName>
        <fullName evidence="5">Elongator complex protein 4</fullName>
    </recommendedName>
</protein>
<evidence type="ECO:0000256" key="4">
    <source>
        <dbReference type="ARBA" id="ARBA00007573"/>
    </source>
</evidence>
<dbReference type="EMBL" id="LR899012">
    <property type="protein sequence ID" value="CAD7088882.1"/>
    <property type="molecule type" value="Genomic_DNA"/>
</dbReference>